<dbReference type="Pfam" id="PF13445">
    <property type="entry name" value="zf-RING_UBOX"/>
    <property type="match status" value="1"/>
</dbReference>
<dbReference type="InterPro" id="IPR051051">
    <property type="entry name" value="E3_ubiq-ligase_TRIM/RNF"/>
</dbReference>
<evidence type="ECO:0000256" key="3">
    <source>
        <dbReference type="ARBA" id="ARBA00022833"/>
    </source>
</evidence>
<proteinExistence type="predicted"/>
<keyword evidence="7" id="KW-1185">Reference proteome</keyword>
<dbReference type="PROSITE" id="PS50089">
    <property type="entry name" value="ZF_RING_2"/>
    <property type="match status" value="1"/>
</dbReference>
<dbReference type="InterPro" id="IPR013083">
    <property type="entry name" value="Znf_RING/FYVE/PHD"/>
</dbReference>
<dbReference type="PROSITE" id="PS00518">
    <property type="entry name" value="ZF_RING_1"/>
    <property type="match status" value="1"/>
</dbReference>
<dbReference type="PANTHER" id="PTHR25465">
    <property type="entry name" value="B-BOX DOMAIN CONTAINING"/>
    <property type="match status" value="1"/>
</dbReference>
<keyword evidence="3" id="KW-0862">Zinc</keyword>
<name>A0A3B3XK46_9TELE</name>
<evidence type="ECO:0000259" key="5">
    <source>
        <dbReference type="PROSITE" id="PS50089"/>
    </source>
</evidence>
<evidence type="ECO:0000256" key="2">
    <source>
        <dbReference type="ARBA" id="ARBA00022771"/>
    </source>
</evidence>
<organism evidence="6 7">
    <name type="scientific">Poecilia mexicana</name>
    <dbReference type="NCBI Taxonomy" id="48701"/>
    <lineage>
        <taxon>Eukaryota</taxon>
        <taxon>Metazoa</taxon>
        <taxon>Chordata</taxon>
        <taxon>Craniata</taxon>
        <taxon>Vertebrata</taxon>
        <taxon>Euteleostomi</taxon>
        <taxon>Actinopterygii</taxon>
        <taxon>Neopterygii</taxon>
        <taxon>Teleostei</taxon>
        <taxon>Neoteleostei</taxon>
        <taxon>Acanthomorphata</taxon>
        <taxon>Ovalentaria</taxon>
        <taxon>Atherinomorphae</taxon>
        <taxon>Cyprinodontiformes</taxon>
        <taxon>Poeciliidae</taxon>
        <taxon>Poeciliinae</taxon>
        <taxon>Poecilia</taxon>
    </lineage>
</organism>
<dbReference type="Proteomes" id="UP000261480">
    <property type="component" value="Unplaced"/>
</dbReference>
<reference evidence="6" key="1">
    <citation type="submission" date="2025-08" db="UniProtKB">
        <authorList>
            <consortium name="Ensembl"/>
        </authorList>
    </citation>
    <scope>IDENTIFICATION</scope>
</reference>
<evidence type="ECO:0000256" key="1">
    <source>
        <dbReference type="ARBA" id="ARBA00022723"/>
    </source>
</evidence>
<dbReference type="PANTHER" id="PTHR25465:SF5">
    <property type="entry name" value="E3 UBIQUITIN_ISG15 LIGASE TRIM25-RELATED"/>
    <property type="match status" value="1"/>
</dbReference>
<accession>A0A3B3XK46</accession>
<reference evidence="6" key="2">
    <citation type="submission" date="2025-09" db="UniProtKB">
        <authorList>
            <consortium name="Ensembl"/>
        </authorList>
    </citation>
    <scope>IDENTIFICATION</scope>
</reference>
<dbReference type="InterPro" id="IPR001841">
    <property type="entry name" value="Znf_RING"/>
</dbReference>
<dbReference type="SMART" id="SM00184">
    <property type="entry name" value="RING"/>
    <property type="match status" value="1"/>
</dbReference>
<sequence length="87" mass="10055">LNTTSCLDRETFSCSISLDLLKDPDPVTTSCGHSYCMKCIQTNWDEEDQKGIHSCPQCRETFTPRPVLKKDAINVETFFFHDFYNKL</sequence>
<evidence type="ECO:0000313" key="6">
    <source>
        <dbReference type="Ensembl" id="ENSPMEP00000015369.1"/>
    </source>
</evidence>
<dbReference type="AlphaFoldDB" id="A0A3B3XK46"/>
<dbReference type="Ensembl" id="ENSPMET00000023607.1">
    <property type="protein sequence ID" value="ENSPMEP00000015369.1"/>
    <property type="gene ID" value="ENSPMEG00000017901.1"/>
</dbReference>
<dbReference type="GO" id="GO:0008270">
    <property type="term" value="F:zinc ion binding"/>
    <property type="evidence" value="ECO:0007669"/>
    <property type="project" value="UniProtKB-KW"/>
</dbReference>
<keyword evidence="1" id="KW-0479">Metal-binding</keyword>
<feature type="domain" description="RING-type" evidence="5">
    <location>
        <begin position="14"/>
        <end position="59"/>
    </location>
</feature>
<dbReference type="Gene3D" id="3.30.40.10">
    <property type="entry name" value="Zinc/RING finger domain, C3HC4 (zinc finger)"/>
    <property type="match status" value="1"/>
</dbReference>
<dbReference type="InterPro" id="IPR027370">
    <property type="entry name" value="Znf-RING_euk"/>
</dbReference>
<protein>
    <recommendedName>
        <fullName evidence="5">RING-type domain-containing protein</fullName>
    </recommendedName>
</protein>
<evidence type="ECO:0000256" key="4">
    <source>
        <dbReference type="PROSITE-ProRule" id="PRU00175"/>
    </source>
</evidence>
<dbReference type="SUPFAM" id="SSF57850">
    <property type="entry name" value="RING/U-box"/>
    <property type="match status" value="1"/>
</dbReference>
<evidence type="ECO:0000313" key="7">
    <source>
        <dbReference type="Proteomes" id="UP000261480"/>
    </source>
</evidence>
<keyword evidence="2 4" id="KW-0863">Zinc-finger</keyword>
<dbReference type="InterPro" id="IPR017907">
    <property type="entry name" value="Znf_RING_CS"/>
</dbReference>